<feature type="domain" description="RING-type" evidence="3">
    <location>
        <begin position="270"/>
        <end position="315"/>
    </location>
</feature>
<organism evidence="4 5">
    <name type="scientific">Purpureocillium lilacinum</name>
    <name type="common">Paecilomyces lilacinus</name>
    <dbReference type="NCBI Taxonomy" id="33203"/>
    <lineage>
        <taxon>Eukaryota</taxon>
        <taxon>Fungi</taxon>
        <taxon>Dikarya</taxon>
        <taxon>Ascomycota</taxon>
        <taxon>Pezizomycotina</taxon>
        <taxon>Sordariomycetes</taxon>
        <taxon>Hypocreomycetidae</taxon>
        <taxon>Hypocreales</taxon>
        <taxon>Ophiocordycipitaceae</taxon>
        <taxon>Purpureocillium</taxon>
    </lineage>
</organism>
<dbReference type="PANTHER" id="PTHR22765">
    <property type="entry name" value="RING FINGER AND PROTEASE ASSOCIATED DOMAIN-CONTAINING"/>
    <property type="match status" value="1"/>
</dbReference>
<dbReference type="AlphaFoldDB" id="A0A2U3EPS0"/>
<dbReference type="InterPro" id="IPR051826">
    <property type="entry name" value="E3_ubiquitin-ligase_domain"/>
</dbReference>
<dbReference type="GO" id="GO:0008270">
    <property type="term" value="F:zinc ion binding"/>
    <property type="evidence" value="ECO:0007669"/>
    <property type="project" value="UniProtKB-KW"/>
</dbReference>
<keyword evidence="1" id="KW-0863">Zinc-finger</keyword>
<dbReference type="EMBL" id="LCWV01000001">
    <property type="protein sequence ID" value="PWI76507.1"/>
    <property type="molecule type" value="Genomic_DNA"/>
</dbReference>
<evidence type="ECO:0000313" key="5">
    <source>
        <dbReference type="Proteomes" id="UP000245956"/>
    </source>
</evidence>
<sequence>MVELVDGPGVAAGQAQGAMTAFKQGASVLSLPQAAAGATQAELYLLCHFALLPLHPAQPVIHHPAIPLRSRRTLVDLRRHLCLPANIHPQASKTQASDLERIPQLCASTTGTRPCLTPPTHTSSSLRPPIMATQYEVEHNIQLSEPRRAGRRVDMASFFSLLNQLSSDPSPSTGATGGGSGGGTHSPHNNPHATPTPVDTAALFRLLQDQLQTLSATAPTPDNRDFLDRLVASLEEDIIDPPTTLRGVDQQFVDTLDRVARKGLAQDDDCAICKVPYLEDEWCLVVELPCKGRHRFDLECVGPWLRSKGTCPMCREEMGKKKPVPVVEDDEEDDDMMYG</sequence>
<keyword evidence="1" id="KW-0862">Zinc</keyword>
<dbReference type="GO" id="GO:0061630">
    <property type="term" value="F:ubiquitin protein ligase activity"/>
    <property type="evidence" value="ECO:0007669"/>
    <property type="project" value="TreeGrafter"/>
</dbReference>
<name>A0A2U3EPS0_PURLI</name>
<reference evidence="4 5" key="1">
    <citation type="journal article" date="2016" name="Front. Microbiol.">
        <title>Genome and transcriptome sequences reveal the specific parasitism of the nematophagous Purpureocillium lilacinum 36-1.</title>
        <authorList>
            <person name="Xie J."/>
            <person name="Li S."/>
            <person name="Mo C."/>
            <person name="Xiao X."/>
            <person name="Peng D."/>
            <person name="Wang G."/>
            <person name="Xiao Y."/>
        </authorList>
    </citation>
    <scope>NUCLEOTIDE SEQUENCE [LARGE SCALE GENOMIC DNA]</scope>
    <source>
        <strain evidence="4 5">36-1</strain>
    </source>
</reference>
<feature type="region of interest" description="Disordered" evidence="2">
    <location>
        <begin position="164"/>
        <end position="197"/>
    </location>
</feature>
<dbReference type="PANTHER" id="PTHR22765:SF416">
    <property type="entry name" value="E3 UBIQUITIN-PROTEIN LIGASE GODZILLA"/>
    <property type="match status" value="1"/>
</dbReference>
<proteinExistence type="predicted"/>
<evidence type="ECO:0000256" key="1">
    <source>
        <dbReference type="PROSITE-ProRule" id="PRU00175"/>
    </source>
</evidence>
<dbReference type="InterPro" id="IPR001841">
    <property type="entry name" value="Znf_RING"/>
</dbReference>
<accession>A0A2U3EPS0</accession>
<evidence type="ECO:0000259" key="3">
    <source>
        <dbReference type="PROSITE" id="PS50089"/>
    </source>
</evidence>
<protein>
    <recommendedName>
        <fullName evidence="3">RING-type domain-containing protein</fullName>
    </recommendedName>
</protein>
<dbReference type="Proteomes" id="UP000245956">
    <property type="component" value="Unassembled WGS sequence"/>
</dbReference>
<dbReference type="GO" id="GO:0006511">
    <property type="term" value="P:ubiquitin-dependent protein catabolic process"/>
    <property type="evidence" value="ECO:0007669"/>
    <property type="project" value="TreeGrafter"/>
</dbReference>
<dbReference type="PROSITE" id="PS50089">
    <property type="entry name" value="ZF_RING_2"/>
    <property type="match status" value="1"/>
</dbReference>
<dbReference type="Pfam" id="PF13639">
    <property type="entry name" value="zf-RING_2"/>
    <property type="match status" value="1"/>
</dbReference>
<dbReference type="InterPro" id="IPR013083">
    <property type="entry name" value="Znf_RING/FYVE/PHD"/>
</dbReference>
<feature type="compositionally biased region" description="Gly residues" evidence="2">
    <location>
        <begin position="175"/>
        <end position="184"/>
    </location>
</feature>
<keyword evidence="1" id="KW-0479">Metal-binding</keyword>
<dbReference type="Gene3D" id="3.30.40.10">
    <property type="entry name" value="Zinc/RING finger domain, C3HC4 (zinc finger)"/>
    <property type="match status" value="1"/>
</dbReference>
<comment type="caution">
    <text evidence="4">The sequence shown here is derived from an EMBL/GenBank/DDBJ whole genome shotgun (WGS) entry which is preliminary data.</text>
</comment>
<evidence type="ECO:0000313" key="4">
    <source>
        <dbReference type="EMBL" id="PWI76507.1"/>
    </source>
</evidence>
<gene>
    <name evidence="4" type="ORF">PCL_03701</name>
</gene>
<evidence type="ECO:0000256" key="2">
    <source>
        <dbReference type="SAM" id="MobiDB-lite"/>
    </source>
</evidence>
<dbReference type="GO" id="GO:0005737">
    <property type="term" value="C:cytoplasm"/>
    <property type="evidence" value="ECO:0007669"/>
    <property type="project" value="TreeGrafter"/>
</dbReference>
<dbReference type="SUPFAM" id="SSF57850">
    <property type="entry name" value="RING/U-box"/>
    <property type="match status" value="1"/>
</dbReference>